<evidence type="ECO:0000256" key="7">
    <source>
        <dbReference type="ARBA" id="ARBA00023316"/>
    </source>
</evidence>
<evidence type="ECO:0000256" key="2">
    <source>
        <dbReference type="ARBA" id="ARBA00022676"/>
    </source>
</evidence>
<feature type="active site" evidence="8">
    <location>
        <position position="427"/>
    </location>
</feature>
<sequence length="696" mass="78908">MRSQSGRDDNSTAPEPNNQPPFHTVERHPRTGPNRFFAEVYTLAILALLYSHAQTLPHKLSGCALFVVNNTLKTSKSFREEEFPGLDVFICTADPYKEPPIGVVNTALSLMAYDYPTEKISVYVSDDAGSAFTLFAFIEAAKFASYWLPFCRENDIMDRSPHVYFSSVHSTNSDTDKIKEMYESMKAKVENVMNREVSEIYINDDEEREVFNKWKSGFTPQDHPTVIQVLLDSRHNNDITGHFLPNLIYVSRQKSMTSPHHFKAGALNVLLRVSTIMTNAPLILTQDCDMYSNDPTTPLRILCYVYDLAIQPTLGFIQFPQRFQGLNKDTYGYEFKHIIRLHPRGADGLGGAYYFGTGTFFRRRALGDPSACVETGIPELSPDYVVKKHIKSPDVLALAHGVASCNYEIQTQWGSKMGFRYGSLVEDLFTGYQMHSEGWRSIFCDPERAAFLGNAPINLVDALYQWKRWGVGLLEIGLGYSCYIFWTILSIPTTIYAFLPQLALFNGVTVFPKMYEPWFLLHVFLFIGAYGQDFIEYVIEGSSFRKWWSSQRMWMIRNLSSFAFATAECLLKSTGLSSYGFIVTSKVVDDEQYKRYYRGMWEIGVPSTLLVPPTTAAIINLLSFIWGAVLIFSGGRDVGESLVLQMVLAGCIVLNCLPIYEAIALRSDHGKMPTKLPSFQHLSQGLLCCNFHIFQW</sequence>
<evidence type="ECO:0000256" key="9">
    <source>
        <dbReference type="PIRSR" id="PIRSR605150-2"/>
    </source>
</evidence>
<reference evidence="13" key="1">
    <citation type="submission" date="2019-09" db="EMBL/GenBank/DDBJ databases">
        <title>Draft genome information of white flower Hibiscus syriacus.</title>
        <authorList>
            <person name="Kim Y.-M."/>
        </authorList>
    </citation>
    <scope>NUCLEOTIDE SEQUENCE [LARGE SCALE GENOMIC DNA]</scope>
    <source>
        <strain evidence="13">YM2019G1</strain>
    </source>
</reference>
<comment type="caution">
    <text evidence="13">The sequence shown here is derived from an EMBL/GenBank/DDBJ whole genome shotgun (WGS) entry which is preliminary data.</text>
</comment>
<dbReference type="SUPFAM" id="SSF53448">
    <property type="entry name" value="Nucleotide-diphospho-sugar transferases"/>
    <property type="match status" value="1"/>
</dbReference>
<gene>
    <name evidence="13" type="ORF">F3Y22_tig00110057pilonHSYRG00019</name>
</gene>
<evidence type="ECO:0000256" key="1">
    <source>
        <dbReference type="ARBA" id="ARBA00004127"/>
    </source>
</evidence>
<keyword evidence="5 12" id="KW-1133">Transmembrane helix</keyword>
<dbReference type="GO" id="GO:0071555">
    <property type="term" value="P:cell wall organization"/>
    <property type="evidence" value="ECO:0007669"/>
    <property type="project" value="UniProtKB-KW"/>
</dbReference>
<feature type="transmembrane region" description="Helical" evidence="12">
    <location>
        <begin position="603"/>
        <end position="631"/>
    </location>
</feature>
<keyword evidence="14" id="KW-1185">Reference proteome</keyword>
<dbReference type="GO" id="GO:0016020">
    <property type="term" value="C:membrane"/>
    <property type="evidence" value="ECO:0007669"/>
    <property type="project" value="InterPro"/>
</dbReference>
<feature type="transmembrane region" description="Helical" evidence="12">
    <location>
        <begin position="643"/>
        <end position="665"/>
    </location>
</feature>
<keyword evidence="7" id="KW-0961">Cell wall biogenesis/degradation</keyword>
<dbReference type="GO" id="GO:0016760">
    <property type="term" value="F:cellulose synthase (UDP-forming) activity"/>
    <property type="evidence" value="ECO:0007669"/>
    <property type="project" value="InterPro"/>
</dbReference>
<feature type="active site" evidence="8">
    <location>
        <position position="127"/>
    </location>
</feature>
<keyword evidence="3" id="KW-0808">Transferase</keyword>
<evidence type="ECO:0000256" key="5">
    <source>
        <dbReference type="ARBA" id="ARBA00022989"/>
    </source>
</evidence>
<evidence type="ECO:0000256" key="11">
    <source>
        <dbReference type="SAM" id="MobiDB-lite"/>
    </source>
</evidence>
<evidence type="ECO:0000256" key="12">
    <source>
        <dbReference type="SAM" id="Phobius"/>
    </source>
</evidence>
<dbReference type="AlphaFoldDB" id="A0A6A3BP09"/>
<keyword evidence="4 12" id="KW-0812">Transmembrane</keyword>
<dbReference type="GO" id="GO:0012505">
    <property type="term" value="C:endomembrane system"/>
    <property type="evidence" value="ECO:0007669"/>
    <property type="project" value="UniProtKB-SubCell"/>
</dbReference>
<keyword evidence="2" id="KW-0328">Glycosyltransferase</keyword>
<feature type="region of interest" description="Disordered" evidence="11">
    <location>
        <begin position="1"/>
        <end position="29"/>
    </location>
</feature>
<organism evidence="13 14">
    <name type="scientific">Hibiscus syriacus</name>
    <name type="common">Rose of Sharon</name>
    <dbReference type="NCBI Taxonomy" id="106335"/>
    <lineage>
        <taxon>Eukaryota</taxon>
        <taxon>Viridiplantae</taxon>
        <taxon>Streptophyta</taxon>
        <taxon>Embryophyta</taxon>
        <taxon>Tracheophyta</taxon>
        <taxon>Spermatophyta</taxon>
        <taxon>Magnoliopsida</taxon>
        <taxon>eudicotyledons</taxon>
        <taxon>Gunneridae</taxon>
        <taxon>Pentapetalae</taxon>
        <taxon>rosids</taxon>
        <taxon>malvids</taxon>
        <taxon>Malvales</taxon>
        <taxon>Malvaceae</taxon>
        <taxon>Malvoideae</taxon>
        <taxon>Hibiscus</taxon>
    </lineage>
</organism>
<evidence type="ECO:0000256" key="4">
    <source>
        <dbReference type="ARBA" id="ARBA00022692"/>
    </source>
</evidence>
<accession>A0A6A3BP09</accession>
<evidence type="ECO:0000256" key="8">
    <source>
        <dbReference type="PIRSR" id="PIRSR605150-1"/>
    </source>
</evidence>
<name>A0A6A3BP09_HIBSY</name>
<feature type="binding site" evidence="9">
    <location>
        <position position="127"/>
    </location>
    <ligand>
        <name>UDP-alpha-D-glucose</name>
        <dbReference type="ChEBI" id="CHEBI:58885"/>
    </ligand>
</feature>
<evidence type="ECO:0000256" key="10">
    <source>
        <dbReference type="PIRSR" id="PIRSR605150-3"/>
    </source>
</evidence>
<evidence type="ECO:0000313" key="14">
    <source>
        <dbReference type="Proteomes" id="UP000436088"/>
    </source>
</evidence>
<dbReference type="GO" id="GO:0030244">
    <property type="term" value="P:cellulose biosynthetic process"/>
    <property type="evidence" value="ECO:0007669"/>
    <property type="project" value="InterPro"/>
</dbReference>
<feature type="binding site" evidence="9">
    <location>
        <position position="98"/>
    </location>
    <ligand>
        <name>UDP-alpha-D-glucose</name>
        <dbReference type="ChEBI" id="CHEBI:58885"/>
    </ligand>
</feature>
<keyword evidence="6 12" id="KW-0472">Membrane</keyword>
<comment type="subcellular location">
    <subcellularLocation>
        <location evidence="1">Endomembrane system</location>
        <topology evidence="1">Multi-pass membrane protein</topology>
    </subcellularLocation>
</comment>
<feature type="binding site" evidence="9">
    <location>
        <position position="97"/>
    </location>
    <ligand>
        <name>UDP-alpha-D-glucose</name>
        <dbReference type="ChEBI" id="CHEBI:58885"/>
    </ligand>
</feature>
<evidence type="ECO:0000256" key="6">
    <source>
        <dbReference type="ARBA" id="ARBA00023136"/>
    </source>
</evidence>
<dbReference type="EMBL" id="VEPZ02000830">
    <property type="protein sequence ID" value="KAE8717158.1"/>
    <property type="molecule type" value="Genomic_DNA"/>
</dbReference>
<feature type="compositionally biased region" description="Basic and acidic residues" evidence="11">
    <location>
        <begin position="1"/>
        <end position="10"/>
    </location>
</feature>
<protein>
    <submittedName>
        <fullName evidence="13">Cellulose synthase like G3</fullName>
    </submittedName>
</protein>
<feature type="binding site" evidence="10">
    <location>
        <position position="287"/>
    </location>
    <ligand>
        <name>Mn(2+)</name>
        <dbReference type="ChEBI" id="CHEBI:29035"/>
    </ligand>
</feature>
<dbReference type="InterPro" id="IPR029044">
    <property type="entry name" value="Nucleotide-diphossugar_trans"/>
</dbReference>
<proteinExistence type="predicted"/>
<dbReference type="Gene3D" id="3.90.550.10">
    <property type="entry name" value="Spore Coat Polysaccharide Biosynthesis Protein SpsA, Chain A"/>
    <property type="match status" value="1"/>
</dbReference>
<feature type="transmembrane region" description="Helical" evidence="12">
    <location>
        <begin position="477"/>
        <end position="499"/>
    </location>
</feature>
<dbReference type="Pfam" id="PF03552">
    <property type="entry name" value="Cellulose_synt"/>
    <property type="match status" value="2"/>
</dbReference>
<feature type="transmembrane region" description="Helical" evidence="12">
    <location>
        <begin position="519"/>
        <end position="539"/>
    </location>
</feature>
<evidence type="ECO:0000256" key="3">
    <source>
        <dbReference type="ARBA" id="ARBA00022679"/>
    </source>
</evidence>
<dbReference type="InterPro" id="IPR005150">
    <property type="entry name" value="Cellulose_synth"/>
</dbReference>
<feature type="binding site" evidence="10">
    <location>
        <position position="263"/>
    </location>
    <ligand>
        <name>Mn(2+)</name>
        <dbReference type="ChEBI" id="CHEBI:29035"/>
    </ligand>
</feature>
<dbReference type="PANTHER" id="PTHR13301">
    <property type="entry name" value="X-BOX TRANSCRIPTION FACTOR-RELATED"/>
    <property type="match status" value="1"/>
</dbReference>
<dbReference type="Proteomes" id="UP000436088">
    <property type="component" value="Unassembled WGS sequence"/>
</dbReference>
<evidence type="ECO:0000313" key="13">
    <source>
        <dbReference type="EMBL" id="KAE8717158.1"/>
    </source>
</evidence>